<evidence type="ECO:0000256" key="2">
    <source>
        <dbReference type="ARBA" id="ARBA00022448"/>
    </source>
</evidence>
<dbReference type="PANTHER" id="PTHR30505">
    <property type="entry name" value="FRUCTOSE-LIKE PERMEASE"/>
    <property type="match status" value="1"/>
</dbReference>
<feature type="transmembrane region" description="Helical" evidence="9">
    <location>
        <begin position="139"/>
        <end position="163"/>
    </location>
</feature>
<feature type="transmembrane region" description="Helical" evidence="9">
    <location>
        <begin position="60"/>
        <end position="80"/>
    </location>
</feature>
<dbReference type="PANTHER" id="PTHR30505:SF0">
    <property type="entry name" value="FRUCTOSE-LIKE PTS SYSTEM EIIBC COMPONENT-RELATED"/>
    <property type="match status" value="1"/>
</dbReference>
<dbReference type="PROSITE" id="PS51104">
    <property type="entry name" value="PTS_EIIC_TYPE_2"/>
    <property type="match status" value="1"/>
</dbReference>
<dbReference type="GO" id="GO:0008982">
    <property type="term" value="F:protein-N(PI)-phosphohistidine-sugar phosphotransferase activity"/>
    <property type="evidence" value="ECO:0007669"/>
    <property type="project" value="InterPro"/>
</dbReference>
<keyword evidence="6 9" id="KW-0812">Transmembrane</keyword>
<keyword evidence="12" id="KW-1185">Reference proteome</keyword>
<dbReference type="GO" id="GO:0005886">
    <property type="term" value="C:plasma membrane"/>
    <property type="evidence" value="ECO:0007669"/>
    <property type="project" value="UniProtKB-SubCell"/>
</dbReference>
<evidence type="ECO:0000256" key="7">
    <source>
        <dbReference type="ARBA" id="ARBA00022989"/>
    </source>
</evidence>
<evidence type="ECO:0000313" key="11">
    <source>
        <dbReference type="EMBL" id="KUH59158.1"/>
    </source>
</evidence>
<feature type="transmembrane region" description="Helical" evidence="9">
    <location>
        <begin position="288"/>
        <end position="306"/>
    </location>
</feature>
<feature type="transmembrane region" description="Helical" evidence="9">
    <location>
        <begin position="175"/>
        <end position="197"/>
    </location>
</feature>
<keyword evidence="4 11" id="KW-0762">Sugar transport</keyword>
<dbReference type="InterPro" id="IPR006327">
    <property type="entry name" value="PTS_IIC_fruc"/>
</dbReference>
<keyword evidence="8 9" id="KW-0472">Membrane</keyword>
<evidence type="ECO:0000256" key="8">
    <source>
        <dbReference type="ARBA" id="ARBA00023136"/>
    </source>
</evidence>
<proteinExistence type="predicted"/>
<dbReference type="GO" id="GO:0005351">
    <property type="term" value="F:carbohydrate:proton symporter activity"/>
    <property type="evidence" value="ECO:0007669"/>
    <property type="project" value="InterPro"/>
</dbReference>
<evidence type="ECO:0000259" key="10">
    <source>
        <dbReference type="PROSITE" id="PS51104"/>
    </source>
</evidence>
<dbReference type="InterPro" id="IPR050864">
    <property type="entry name" value="Bacterial_PTS_Sugar_Transport"/>
</dbReference>
<sequence>MASEKQSVGRQIQSALLTGVSYMLPFVIGGGILIALGFLFGTYQVPSVEPYGSTFASTVFWLGKGAFSYMVPIVAAFIAYGIADKPAIAVGMLGGFLAGDPWGVGQASGFIGGIIAGILAGYIVLLLKKIKLPKGFESIVPTLIIPVVGMLIEGCLMFYVIGAPLSALTAALTNWLNGLAGGSAVLLGIVQGCMLAFDMGGTVNKVAYAFALAAMDANNFAPMAANFIGSMTPPLGIAIAVLISNKMGLHKWNAEEKSSGSIIGLFTGAIAMVTEYAIPYAVADPLRVIPALMAGSATGCALSYAFGLTMMAPHGGLFVLFALNNVPLFLLALIIGALVTTVLLLALKKKVDPEDEVEYLDDDDEDDDEE</sequence>
<evidence type="ECO:0000256" key="4">
    <source>
        <dbReference type="ARBA" id="ARBA00022597"/>
    </source>
</evidence>
<dbReference type="Proteomes" id="UP000054078">
    <property type="component" value="Unassembled WGS sequence"/>
</dbReference>
<protein>
    <submittedName>
        <fullName evidence="11">PTS sugar transporter</fullName>
    </submittedName>
</protein>
<evidence type="ECO:0000256" key="9">
    <source>
        <dbReference type="SAM" id="Phobius"/>
    </source>
</evidence>
<keyword evidence="3" id="KW-1003">Cell membrane</keyword>
<keyword evidence="2" id="KW-0813">Transport</keyword>
<reference evidence="11 12" key="1">
    <citation type="submission" date="2015-12" db="EMBL/GenBank/DDBJ databases">
        <title>Draft Genome Sequence of Olsenella scatoligenes SK9K4T; a Producer of 3-Methylindole- (skatole) and 4-Methylphenol- (p-cresol) Isolated from Pig Feces.</title>
        <authorList>
            <person name="Li X."/>
            <person name="Borg B."/>
            <person name="Canibe N."/>
        </authorList>
    </citation>
    <scope>NUCLEOTIDE SEQUENCE [LARGE SCALE GENOMIC DNA]</scope>
    <source>
        <strain evidence="11 12">SK9K4</strain>
    </source>
</reference>
<dbReference type="AlphaFoldDB" id="A0A124EH11"/>
<gene>
    <name evidence="11" type="ORF">AUL39_02160</name>
</gene>
<keyword evidence="5" id="KW-0598">Phosphotransferase system</keyword>
<dbReference type="NCBIfam" id="TIGR01427">
    <property type="entry name" value="PTS_IIC_fructo"/>
    <property type="match status" value="1"/>
</dbReference>
<accession>A0A124EH11</accession>
<evidence type="ECO:0000256" key="6">
    <source>
        <dbReference type="ARBA" id="ARBA00022692"/>
    </source>
</evidence>
<dbReference type="STRING" id="1299998.AUL39_02160"/>
<dbReference type="InterPro" id="IPR013014">
    <property type="entry name" value="PTS_EIIC_2"/>
</dbReference>
<feature type="transmembrane region" description="Helical" evidence="9">
    <location>
        <begin position="87"/>
        <end position="104"/>
    </location>
</feature>
<feature type="transmembrane region" description="Helical" evidence="9">
    <location>
        <begin position="318"/>
        <end position="347"/>
    </location>
</feature>
<comment type="caution">
    <text evidence="11">The sequence shown here is derived from an EMBL/GenBank/DDBJ whole genome shotgun (WGS) entry which is preliminary data.</text>
</comment>
<dbReference type="RefSeq" id="WP_059053134.1">
    <property type="nucleotide sequence ID" value="NZ_LOJF01000001.1"/>
</dbReference>
<dbReference type="InterPro" id="IPR003352">
    <property type="entry name" value="PTS_EIIC"/>
</dbReference>
<dbReference type="OrthoDB" id="9782569at2"/>
<comment type="subcellular location">
    <subcellularLocation>
        <location evidence="1">Cell inner membrane</location>
        <topology evidence="1">Multi-pass membrane protein</topology>
    </subcellularLocation>
</comment>
<feature type="transmembrane region" description="Helical" evidence="9">
    <location>
        <begin position="20"/>
        <end position="40"/>
    </location>
</feature>
<organism evidence="11 12">
    <name type="scientific">Tractidigestivibacter scatoligenes</name>
    <name type="common">Olsenella scatoligenes</name>
    <dbReference type="NCBI Taxonomy" id="1299998"/>
    <lineage>
        <taxon>Bacteria</taxon>
        <taxon>Bacillati</taxon>
        <taxon>Actinomycetota</taxon>
        <taxon>Coriobacteriia</taxon>
        <taxon>Coriobacteriales</taxon>
        <taxon>Atopobiaceae</taxon>
        <taxon>Tractidigestivibacter</taxon>
    </lineage>
</organism>
<evidence type="ECO:0000256" key="3">
    <source>
        <dbReference type="ARBA" id="ARBA00022475"/>
    </source>
</evidence>
<evidence type="ECO:0000256" key="5">
    <source>
        <dbReference type="ARBA" id="ARBA00022683"/>
    </source>
</evidence>
<dbReference type="EMBL" id="LOJF01000001">
    <property type="protein sequence ID" value="KUH59158.1"/>
    <property type="molecule type" value="Genomic_DNA"/>
</dbReference>
<evidence type="ECO:0000313" key="12">
    <source>
        <dbReference type="Proteomes" id="UP000054078"/>
    </source>
</evidence>
<keyword evidence="7 9" id="KW-1133">Transmembrane helix</keyword>
<evidence type="ECO:0000256" key="1">
    <source>
        <dbReference type="ARBA" id="ARBA00004429"/>
    </source>
</evidence>
<feature type="transmembrane region" description="Helical" evidence="9">
    <location>
        <begin position="110"/>
        <end position="127"/>
    </location>
</feature>
<dbReference type="Pfam" id="PF02378">
    <property type="entry name" value="PTS_EIIC"/>
    <property type="match status" value="1"/>
</dbReference>
<dbReference type="GO" id="GO:0090563">
    <property type="term" value="F:protein-phosphocysteine-sugar phosphotransferase activity"/>
    <property type="evidence" value="ECO:0007669"/>
    <property type="project" value="TreeGrafter"/>
</dbReference>
<feature type="domain" description="PTS EIIC type-2" evidence="10">
    <location>
        <begin position="12"/>
        <end position="357"/>
    </location>
</feature>
<name>A0A124EH11_TRASO</name>
<dbReference type="GO" id="GO:0009401">
    <property type="term" value="P:phosphoenolpyruvate-dependent sugar phosphotransferase system"/>
    <property type="evidence" value="ECO:0007669"/>
    <property type="project" value="UniProtKB-KW"/>
</dbReference>
<feature type="transmembrane region" description="Helical" evidence="9">
    <location>
        <begin position="261"/>
        <end position="282"/>
    </location>
</feature>